<name>A0A072N0E5_9GAMM</name>
<organism evidence="1 2">
    <name type="scientific">Marinobacter nitratireducens</name>
    <dbReference type="NCBI Taxonomy" id="1137280"/>
    <lineage>
        <taxon>Bacteria</taxon>
        <taxon>Pseudomonadati</taxon>
        <taxon>Pseudomonadota</taxon>
        <taxon>Gammaproteobacteria</taxon>
        <taxon>Pseudomonadales</taxon>
        <taxon>Marinobacteraceae</taxon>
        <taxon>Marinobacter</taxon>
    </lineage>
</organism>
<gene>
    <name evidence="1" type="ORF">D777_02262</name>
</gene>
<dbReference type="STRING" id="1137280.D777_02262"/>
<evidence type="ECO:0000313" key="2">
    <source>
        <dbReference type="Proteomes" id="UP000035057"/>
    </source>
</evidence>
<proteinExistence type="predicted"/>
<comment type="caution">
    <text evidence="1">The sequence shown here is derived from an EMBL/GenBank/DDBJ whole genome shotgun (WGS) entry which is preliminary data.</text>
</comment>
<dbReference type="PATRIC" id="fig|1137280.3.peg.2077"/>
<dbReference type="EMBL" id="ANIE01000006">
    <property type="protein sequence ID" value="KEF31109.1"/>
    <property type="molecule type" value="Genomic_DNA"/>
</dbReference>
<evidence type="ECO:0000313" key="1">
    <source>
        <dbReference type="EMBL" id="KEF31109.1"/>
    </source>
</evidence>
<sequence>MGMITRYRGTDNALNQDFEDLLQRKANEEKTRVKKDRV</sequence>
<keyword evidence="2" id="KW-1185">Reference proteome</keyword>
<dbReference type="AlphaFoldDB" id="A0A072N0E5"/>
<reference evidence="1 2" key="1">
    <citation type="submission" date="2012-12" db="EMBL/GenBank/DDBJ databases">
        <title>Genome assembly of Marinobacter sp. AK21.</title>
        <authorList>
            <person name="Khatri I."/>
            <person name="Kumar R."/>
            <person name="Vaidya B."/>
            <person name="Subramanian S."/>
            <person name="Pinnaka A."/>
        </authorList>
    </citation>
    <scope>NUCLEOTIDE SEQUENCE [LARGE SCALE GENOMIC DNA]</scope>
    <source>
        <strain evidence="1 2">AK21</strain>
    </source>
</reference>
<protein>
    <submittedName>
        <fullName evidence="1">Uncharacterized protein</fullName>
    </submittedName>
</protein>
<accession>A0A072N0E5</accession>
<dbReference type="Proteomes" id="UP000035057">
    <property type="component" value="Unassembled WGS sequence"/>
</dbReference>